<evidence type="ECO:0000313" key="8">
    <source>
        <dbReference type="Proteomes" id="UP000077384"/>
    </source>
</evidence>
<keyword evidence="9" id="KW-1185">Reference proteome</keyword>
<dbReference type="Proteomes" id="UP000077384">
    <property type="component" value="Unassembled WGS sequence"/>
</dbReference>
<protein>
    <submittedName>
        <fullName evidence="6">Demethylrebeccamycin-D-glucose O-methyltransferase</fullName>
        <ecNumber evidence="6">2.1.1.164</ecNumber>
    </submittedName>
</protein>
<evidence type="ECO:0000256" key="4">
    <source>
        <dbReference type="ARBA" id="ARBA00025707"/>
    </source>
</evidence>
<dbReference type="GO" id="GO:0102082">
    <property type="term" value="F:demethylrebeccamycin--D-glucose O-methyltransferase activity"/>
    <property type="evidence" value="ECO:0007669"/>
    <property type="project" value="UniProtKB-EC"/>
</dbReference>
<dbReference type="EC" id="2.1.1.164" evidence="6"/>
<dbReference type="RefSeq" id="WP_063601703.1">
    <property type="nucleotide sequence ID" value="NZ_LITQ01000023.1"/>
</dbReference>
<dbReference type="PATRIC" id="fig|1705578.3.peg.1575"/>
<evidence type="ECO:0000259" key="5">
    <source>
        <dbReference type="Pfam" id="PF13847"/>
    </source>
</evidence>
<accession>A0A166S9Y5</accession>
<reference evidence="6 8" key="1">
    <citation type="journal article" date="2015" name="Biotechnol. Bioeng.">
        <title>Genome sequence and phenotypic characterization of Caulobacter segnis.</title>
        <authorList>
            <person name="Patel S."/>
            <person name="Fletcher B."/>
            <person name="Scott D.C."/>
            <person name="Ely B."/>
        </authorList>
    </citation>
    <scope>NUCLEOTIDE SEQUENCE [LARGE SCALE GENOMIC DNA]</scope>
    <source>
        <strain evidence="6 8">PS02</strain>
    </source>
</reference>
<comment type="caution">
    <text evidence="6">The sequence shown here is derived from an EMBL/GenBank/DDBJ whole genome shotgun (WGS) entry which is preliminary data.</text>
</comment>
<keyword evidence="2 6" id="KW-0489">Methyltransferase</keyword>
<dbReference type="EMBL" id="LITQ01000023">
    <property type="protein sequence ID" value="OAA91877.1"/>
    <property type="molecule type" value="Genomic_DNA"/>
</dbReference>
<reference evidence="7 9" key="2">
    <citation type="journal article" date="2016" name="Front. Microbiol.">
        <title>Industrial Acetogenic Biocatalysts: A Comparative Metabolic and Genomic Analysis.</title>
        <authorList>
            <person name="Bengelsdorf F."/>
            <person name="Poehlein A."/>
            <person name="Sonja S."/>
            <person name="Erz C."/>
            <person name="Hummel T."/>
            <person name="Hoffmeister S."/>
            <person name="Daniel R."/>
            <person name="Durre P."/>
        </authorList>
    </citation>
    <scope>NUCLEOTIDE SEQUENCE [LARGE SCALE GENOMIC DNA]</scope>
    <source>
        <strain evidence="7 9">PTA-10522</strain>
    </source>
</reference>
<evidence type="ECO:0000313" key="7">
    <source>
        <dbReference type="EMBL" id="OBR91086.1"/>
    </source>
</evidence>
<evidence type="ECO:0000313" key="9">
    <source>
        <dbReference type="Proteomes" id="UP000093694"/>
    </source>
</evidence>
<proteinExistence type="predicted"/>
<dbReference type="NCBIfam" id="NF045667">
    <property type="entry name" value="MTase_DVU1556"/>
    <property type="match status" value="1"/>
</dbReference>
<dbReference type="GO" id="GO:0008757">
    <property type="term" value="F:S-adenosylmethionine-dependent methyltransferase activity"/>
    <property type="evidence" value="ECO:0007669"/>
    <property type="project" value="InterPro"/>
</dbReference>
<dbReference type="Gene3D" id="3.40.50.150">
    <property type="entry name" value="Vaccinia Virus protein VP39"/>
    <property type="match status" value="1"/>
</dbReference>
<dbReference type="InterPro" id="IPR029063">
    <property type="entry name" value="SAM-dependent_MTases_sf"/>
</dbReference>
<dbReference type="Proteomes" id="UP000093694">
    <property type="component" value="Unassembled WGS sequence"/>
</dbReference>
<name>A0A166S9Y5_9CLOT</name>
<evidence type="ECO:0000256" key="1">
    <source>
        <dbReference type="ARBA" id="ARBA00005189"/>
    </source>
</evidence>
<dbReference type="PANTHER" id="PTHR44307">
    <property type="entry name" value="PHOSPHOETHANOLAMINE METHYLTRANSFERASE"/>
    <property type="match status" value="1"/>
</dbReference>
<dbReference type="Pfam" id="PF13847">
    <property type="entry name" value="Methyltransf_31"/>
    <property type="match status" value="1"/>
</dbReference>
<feature type="domain" description="Methyltransferase" evidence="5">
    <location>
        <begin position="38"/>
        <end position="164"/>
    </location>
</feature>
<dbReference type="SUPFAM" id="SSF53335">
    <property type="entry name" value="S-adenosyl-L-methionine-dependent methyltransferases"/>
    <property type="match status" value="1"/>
</dbReference>
<comment type="pathway">
    <text evidence="4">Phospholipid metabolism.</text>
</comment>
<evidence type="ECO:0000256" key="2">
    <source>
        <dbReference type="ARBA" id="ARBA00022603"/>
    </source>
</evidence>
<evidence type="ECO:0000256" key="3">
    <source>
        <dbReference type="ARBA" id="ARBA00022679"/>
    </source>
</evidence>
<dbReference type="EMBL" id="LROR01000081">
    <property type="protein sequence ID" value="OBR91086.1"/>
    <property type="molecule type" value="Genomic_DNA"/>
</dbReference>
<dbReference type="GO" id="GO:0032259">
    <property type="term" value="P:methylation"/>
    <property type="evidence" value="ECO:0007669"/>
    <property type="project" value="UniProtKB-KW"/>
</dbReference>
<dbReference type="AlphaFoldDB" id="A0A166S9Y5"/>
<gene>
    <name evidence="6" type="primary">rebM_1</name>
    <name evidence="7" type="synonym">rebM_2</name>
    <name evidence="7" type="ORF">CLCOS_35970</name>
    <name evidence="6" type="ORF">WX73_01179</name>
</gene>
<organism evidence="6 8">
    <name type="scientific">Clostridium coskatii</name>
    <dbReference type="NCBI Taxonomy" id="1705578"/>
    <lineage>
        <taxon>Bacteria</taxon>
        <taxon>Bacillati</taxon>
        <taxon>Bacillota</taxon>
        <taxon>Clostridia</taxon>
        <taxon>Eubacteriales</taxon>
        <taxon>Clostridiaceae</taxon>
        <taxon>Clostridium</taxon>
    </lineage>
</organism>
<keyword evidence="3 6" id="KW-0808">Transferase</keyword>
<sequence length="244" mass="27573">MKCCNAYESDDMKNITGETLRPGGFTLTDKAVKFCKLSSKDSIMDLGCGTGATLNYLCKKYNISAVGLDPSQKLINKGKKIYKDLKFICGKGEKIPFYNAEFNGVFAECTLSLMENLNNVIGDVFRILKPGGWFIITDVYARKPEFIHELHEISVNSCMRGLHNLDELKSIVKNIGFHVELLEDCSDMLKELMVKTIFTYGSMSIFWNKVSSCSIDGCEFQQLLKNCKPGYFIMIAKKEDECYE</sequence>
<dbReference type="PANTHER" id="PTHR44307:SF2">
    <property type="entry name" value="PHOSPHOETHANOLAMINE METHYLTRANSFERASE ISOFORM X1"/>
    <property type="match status" value="1"/>
</dbReference>
<dbReference type="InterPro" id="IPR025714">
    <property type="entry name" value="Methyltranfer_dom"/>
</dbReference>
<evidence type="ECO:0000313" key="6">
    <source>
        <dbReference type="EMBL" id="OAA91877.1"/>
    </source>
</evidence>
<comment type="pathway">
    <text evidence="1">Lipid metabolism.</text>
</comment>
<dbReference type="CDD" id="cd02440">
    <property type="entry name" value="AdoMet_MTases"/>
    <property type="match status" value="1"/>
</dbReference>